<dbReference type="GeneID" id="81471092"/>
<dbReference type="Gene3D" id="3.10.450.50">
    <property type="match status" value="1"/>
</dbReference>
<sequence length="173" mass="18849">MTTRLRLSSTLVLVLLAGHALAAAPATVPQAECQVWQRELSFARSVADHDAAAFAQHLHPEAAFGVSRTPTRGRDAITREWMPLIQGTTLKLSWYPAVVTVGGDGRTAYSSGPALYEDPKTGETRIGRFGSVWHRGDDGVWRVLFDDGVSPQKADTAAIQRFHQGRREQCPAA</sequence>
<protein>
    <submittedName>
        <fullName evidence="3">Nuclear transport factor 2 family protein</fullName>
    </submittedName>
</protein>
<dbReference type="AlphaFoldDB" id="A0A7G9THC9"/>
<proteinExistence type="predicted"/>
<keyword evidence="1" id="KW-0732">Signal</keyword>
<organism evidence="3 4">
    <name type="scientific">Pseudoxanthomonas mexicana</name>
    <dbReference type="NCBI Taxonomy" id="128785"/>
    <lineage>
        <taxon>Bacteria</taxon>
        <taxon>Pseudomonadati</taxon>
        <taxon>Pseudomonadota</taxon>
        <taxon>Gammaproteobacteria</taxon>
        <taxon>Lysobacterales</taxon>
        <taxon>Lysobacteraceae</taxon>
        <taxon>Pseudoxanthomonas</taxon>
    </lineage>
</organism>
<evidence type="ECO:0000313" key="4">
    <source>
        <dbReference type="Proteomes" id="UP000515838"/>
    </source>
</evidence>
<dbReference type="EMBL" id="CP060731">
    <property type="protein sequence ID" value="QNN79504.1"/>
    <property type="molecule type" value="Genomic_DNA"/>
</dbReference>
<feature type="domain" description="DUF4440" evidence="2">
    <location>
        <begin position="37"/>
        <end position="143"/>
    </location>
</feature>
<dbReference type="Proteomes" id="UP000515838">
    <property type="component" value="Chromosome"/>
</dbReference>
<evidence type="ECO:0000259" key="2">
    <source>
        <dbReference type="Pfam" id="PF14534"/>
    </source>
</evidence>
<evidence type="ECO:0000256" key="1">
    <source>
        <dbReference type="SAM" id="SignalP"/>
    </source>
</evidence>
<feature type="chain" id="PRO_5028876678" evidence="1">
    <location>
        <begin position="23"/>
        <end position="173"/>
    </location>
</feature>
<dbReference type="Pfam" id="PF14534">
    <property type="entry name" value="DUF4440"/>
    <property type="match status" value="1"/>
</dbReference>
<name>A0A7G9THC9_PSEMX</name>
<dbReference type="InterPro" id="IPR027843">
    <property type="entry name" value="DUF4440"/>
</dbReference>
<feature type="signal peptide" evidence="1">
    <location>
        <begin position="1"/>
        <end position="22"/>
    </location>
</feature>
<evidence type="ECO:0000313" key="3">
    <source>
        <dbReference type="EMBL" id="QNN79504.1"/>
    </source>
</evidence>
<gene>
    <name evidence="3" type="ORF">IAE60_08935</name>
</gene>
<reference evidence="3 4" key="1">
    <citation type="submission" date="2020-08" db="EMBL/GenBank/DDBJ databases">
        <title>Streptomycin Non-resistant strain, P. mexicana.</title>
        <authorList>
            <person name="Ganesh-Kumar S."/>
            <person name="Zhe T."/>
            <person name="Yu Z."/>
            <person name="Min Y."/>
        </authorList>
    </citation>
    <scope>NUCLEOTIDE SEQUENCE [LARGE SCALE GENOMIC DNA]</scope>
    <source>
        <strain evidence="3 4">GTZY2</strain>
    </source>
</reference>
<accession>A0A7G9THC9</accession>
<dbReference type="RefSeq" id="WP_187574580.1">
    <property type="nucleotide sequence ID" value="NZ_CP060731.1"/>
</dbReference>
<dbReference type="InterPro" id="IPR032710">
    <property type="entry name" value="NTF2-like_dom_sf"/>
</dbReference>
<dbReference type="SUPFAM" id="SSF54427">
    <property type="entry name" value="NTF2-like"/>
    <property type="match status" value="1"/>
</dbReference>